<proteinExistence type="predicted"/>
<accession>A0A2U1UXT8</accession>
<reference evidence="3" key="1">
    <citation type="submission" date="2017-10" db="EMBL/GenBank/DDBJ databases">
        <authorList>
            <person name="Toshchakov S.V."/>
            <person name="Goeva M.A."/>
        </authorList>
    </citation>
    <scope>NUCLEOTIDE SEQUENCE [LARGE SCALE GENOMIC DNA]</scope>
    <source>
        <strain evidence="3">JR1/69-1-13</strain>
    </source>
</reference>
<comment type="caution">
    <text evidence="2">The sequence shown here is derived from an EMBL/GenBank/DDBJ whole genome shotgun (WGS) entry which is preliminary data.</text>
</comment>
<evidence type="ECO:0000313" key="3">
    <source>
        <dbReference type="Proteomes" id="UP000245048"/>
    </source>
</evidence>
<keyword evidence="3" id="KW-1185">Reference proteome</keyword>
<evidence type="ECO:0000256" key="1">
    <source>
        <dbReference type="SAM" id="MobiDB-lite"/>
    </source>
</evidence>
<gene>
    <name evidence="2" type="ORF">CR165_23100</name>
</gene>
<feature type="region of interest" description="Disordered" evidence="1">
    <location>
        <begin position="38"/>
        <end position="73"/>
    </location>
</feature>
<dbReference type="AlphaFoldDB" id="A0A2U1UXT8"/>
<dbReference type="EMBL" id="PDOA01000038">
    <property type="protein sequence ID" value="PWC26458.1"/>
    <property type="molecule type" value="Genomic_DNA"/>
</dbReference>
<protein>
    <submittedName>
        <fullName evidence="2">Uncharacterized protein</fullName>
    </submittedName>
</protein>
<organism evidence="2 3">
    <name type="scientific">Teichococcus aestuarii</name>
    <dbReference type="NCBI Taxonomy" id="568898"/>
    <lineage>
        <taxon>Bacteria</taxon>
        <taxon>Pseudomonadati</taxon>
        <taxon>Pseudomonadota</taxon>
        <taxon>Alphaproteobacteria</taxon>
        <taxon>Acetobacterales</taxon>
        <taxon>Roseomonadaceae</taxon>
        <taxon>Roseomonas</taxon>
    </lineage>
</organism>
<sequence>MLLENGYPRLRSDVGHAALAEHFAYPVRFERTLAAQKPVERDVSHRIAQPTPRARDSDASSPEPGLCLSKRAG</sequence>
<evidence type="ECO:0000313" key="2">
    <source>
        <dbReference type="EMBL" id="PWC26458.1"/>
    </source>
</evidence>
<name>A0A2U1UXT8_9PROT</name>
<dbReference type="Proteomes" id="UP000245048">
    <property type="component" value="Unassembled WGS sequence"/>
</dbReference>